<keyword evidence="4" id="KW-0449">Lipoprotein</keyword>
<dbReference type="Gene3D" id="2.60.120.200">
    <property type="match status" value="1"/>
</dbReference>
<keyword evidence="3" id="KW-0336">GPI-anchor</keyword>
<reference evidence="8" key="1">
    <citation type="journal article" date="2014" name="Nat. Commun.">
        <title>Genomic adaptations of the halophilic Dead Sea filamentous fungus Eurotium rubrum.</title>
        <authorList>
            <person name="Kis-Papo T."/>
            <person name="Weig A.R."/>
            <person name="Riley R."/>
            <person name="Persoh D."/>
            <person name="Salamov A."/>
            <person name="Sun H."/>
            <person name="Lipzen A."/>
            <person name="Wasser S.P."/>
            <person name="Rambold G."/>
            <person name="Grigoriev I.V."/>
            <person name="Nevo E."/>
        </authorList>
    </citation>
    <scope>NUCLEOTIDE SEQUENCE [LARGE SCALE GENOMIC DNA]</scope>
    <source>
        <strain evidence="8">CBS 135680</strain>
    </source>
</reference>
<feature type="chain" id="PRO_5013153105" evidence="5">
    <location>
        <begin position="16"/>
        <end position="245"/>
    </location>
</feature>
<dbReference type="SUPFAM" id="SSF49899">
    <property type="entry name" value="Concanavalin A-like lectins/glucanases"/>
    <property type="match status" value="1"/>
</dbReference>
<dbReference type="STRING" id="1388766.A0A017S7J7"/>
<dbReference type="EMBL" id="KK088434">
    <property type="protein sequence ID" value="EYE92937.1"/>
    <property type="molecule type" value="Genomic_DNA"/>
</dbReference>
<dbReference type="AlphaFoldDB" id="A0A017S7J7"/>
<name>A0A017S7J7_ASPRC</name>
<protein>
    <submittedName>
        <fullName evidence="7">Putative glycoside hydrolase</fullName>
    </submittedName>
</protein>
<dbReference type="GO" id="GO:0005886">
    <property type="term" value="C:plasma membrane"/>
    <property type="evidence" value="ECO:0007669"/>
    <property type="project" value="UniProtKB-SubCell"/>
</dbReference>
<dbReference type="GO" id="GO:0004553">
    <property type="term" value="F:hydrolase activity, hydrolyzing O-glycosyl compounds"/>
    <property type="evidence" value="ECO:0007669"/>
    <property type="project" value="InterPro"/>
</dbReference>
<dbReference type="Proteomes" id="UP000019804">
    <property type="component" value="Unassembled WGS sequence"/>
</dbReference>
<sequence length="245" mass="27015">MRPFFLLSLAVLAQGATLIPSTCFDSYTSLEEYFSYLYPWGSDHNGSARMIGNSSDHEYILIDTPGILTLLARPVNGQDPTSGGQEINYLSGAVHSTKTFTVEAGSGFDIQAEFQAPTAQGTWPAFWLNGANSWPPEIDLAEWKGSGDISFNTFNTSSEVQSLDIDYPSPYDFHAVKIEVRDEDGSNISVNFYLDDELVTTQYGADYVGEPLHLIINLQMEGSSGSPGPTTDTYYRIRNLSFEQI</sequence>
<evidence type="ECO:0000256" key="4">
    <source>
        <dbReference type="ARBA" id="ARBA00023288"/>
    </source>
</evidence>
<dbReference type="InterPro" id="IPR050546">
    <property type="entry name" value="Glycosyl_Hydrlase_16"/>
</dbReference>
<evidence type="ECO:0000313" key="7">
    <source>
        <dbReference type="EMBL" id="EYE92937.1"/>
    </source>
</evidence>
<feature type="domain" description="GH16" evidence="6">
    <location>
        <begin position="12"/>
        <end position="245"/>
    </location>
</feature>
<keyword evidence="8" id="KW-1185">Reference proteome</keyword>
<evidence type="ECO:0000256" key="3">
    <source>
        <dbReference type="ARBA" id="ARBA00022622"/>
    </source>
</evidence>
<evidence type="ECO:0000256" key="1">
    <source>
        <dbReference type="ARBA" id="ARBA00004609"/>
    </source>
</evidence>
<dbReference type="PROSITE" id="PS51762">
    <property type="entry name" value="GH16_2"/>
    <property type="match status" value="1"/>
</dbReference>
<dbReference type="PANTHER" id="PTHR10963:SF24">
    <property type="entry name" value="GLYCOSIDASE C21B10.07-RELATED"/>
    <property type="match status" value="1"/>
</dbReference>
<keyword evidence="3" id="KW-0472">Membrane</keyword>
<proteinExistence type="predicted"/>
<keyword evidence="5" id="KW-0732">Signal</keyword>
<dbReference type="OrthoDB" id="4524534at2759"/>
<dbReference type="InterPro" id="IPR013320">
    <property type="entry name" value="ConA-like_dom_sf"/>
</dbReference>
<keyword evidence="2" id="KW-1003">Cell membrane</keyword>
<dbReference type="GeneID" id="63697673"/>
<dbReference type="RefSeq" id="XP_040636625.1">
    <property type="nucleotide sequence ID" value="XM_040782549.1"/>
</dbReference>
<dbReference type="InterPro" id="IPR000757">
    <property type="entry name" value="Beta-glucanase-like"/>
</dbReference>
<keyword evidence="3" id="KW-0325">Glycoprotein</keyword>
<evidence type="ECO:0000313" key="8">
    <source>
        <dbReference type="Proteomes" id="UP000019804"/>
    </source>
</evidence>
<evidence type="ECO:0000256" key="5">
    <source>
        <dbReference type="SAM" id="SignalP"/>
    </source>
</evidence>
<dbReference type="HOGENOM" id="CLU_077989_1_0_1"/>
<evidence type="ECO:0000259" key="6">
    <source>
        <dbReference type="PROSITE" id="PS51762"/>
    </source>
</evidence>
<dbReference type="Pfam" id="PF00722">
    <property type="entry name" value="Glyco_hydro_16"/>
    <property type="match status" value="1"/>
</dbReference>
<feature type="signal peptide" evidence="5">
    <location>
        <begin position="1"/>
        <end position="15"/>
    </location>
</feature>
<dbReference type="GO" id="GO:0098552">
    <property type="term" value="C:side of membrane"/>
    <property type="evidence" value="ECO:0007669"/>
    <property type="project" value="UniProtKB-KW"/>
</dbReference>
<keyword evidence="7" id="KW-0378">Hydrolase</keyword>
<gene>
    <name evidence="7" type="ORF">EURHEDRAFT_414888</name>
</gene>
<organism evidence="7 8">
    <name type="scientific">Aspergillus ruber (strain CBS 135680)</name>
    <dbReference type="NCBI Taxonomy" id="1388766"/>
    <lineage>
        <taxon>Eukaryota</taxon>
        <taxon>Fungi</taxon>
        <taxon>Dikarya</taxon>
        <taxon>Ascomycota</taxon>
        <taxon>Pezizomycotina</taxon>
        <taxon>Eurotiomycetes</taxon>
        <taxon>Eurotiomycetidae</taxon>
        <taxon>Eurotiales</taxon>
        <taxon>Aspergillaceae</taxon>
        <taxon>Aspergillus</taxon>
        <taxon>Aspergillus subgen. Aspergillus</taxon>
    </lineage>
</organism>
<dbReference type="PANTHER" id="PTHR10963">
    <property type="entry name" value="GLYCOSYL HYDROLASE-RELATED"/>
    <property type="match status" value="1"/>
</dbReference>
<comment type="subcellular location">
    <subcellularLocation>
        <location evidence="1">Cell membrane</location>
        <topology evidence="1">Lipid-anchor</topology>
        <topology evidence="1">GPI-anchor</topology>
    </subcellularLocation>
</comment>
<dbReference type="GO" id="GO:0009251">
    <property type="term" value="P:glucan catabolic process"/>
    <property type="evidence" value="ECO:0007669"/>
    <property type="project" value="TreeGrafter"/>
</dbReference>
<accession>A0A017S7J7</accession>
<evidence type="ECO:0000256" key="2">
    <source>
        <dbReference type="ARBA" id="ARBA00022475"/>
    </source>
</evidence>